<evidence type="ECO:0000256" key="1">
    <source>
        <dbReference type="SAM" id="MobiDB-lite"/>
    </source>
</evidence>
<feature type="compositionally biased region" description="Basic and acidic residues" evidence="1">
    <location>
        <begin position="113"/>
        <end position="154"/>
    </location>
</feature>
<dbReference type="RefSeq" id="XP_012178580.1">
    <property type="nucleotide sequence ID" value="XM_012323190.1"/>
</dbReference>
<dbReference type="Proteomes" id="UP000006352">
    <property type="component" value="Unassembled WGS sequence"/>
</dbReference>
<dbReference type="EMBL" id="HE796927">
    <property type="protein sequence ID" value="CCL99297.1"/>
    <property type="molecule type" value="Genomic_DNA"/>
</dbReference>
<sequence>MYYTIVELLESINMILPAVPSFTHCVAHSLMRNESITKAGSTGKVFRAKSTACKQLHYDPSLLPETAALSHLPLPDERPRQSVANLIGRFEQQNKRQSVTPTPPRTSSVASHHTGDSVKEEIKEKREWPPKPKSEVIETSRHITESPRNTDDGKGQVQPDALMPAVESQEVPPPPPPEVAVPIAKPIPTRQSSVGSITMPTRTPGTPSKTASSRSSITTTRTPARPAAKSPPTSFHGAPSGSTSSSTPAKAPASTKSTSTSTPSRPRPLSRASITPARSKTPSLRPKTPSSAATITPTTPGRPKTPASGLFAPTAASLAKARNAAEPVPVPVRKLSSGPGVMERLSKPTAASLSKSVVPSPTRGGSPARGTTRGATVRGAHATRGTVATRGTALPKGATMKMRGAAAGAKIKAAPGAPVVAQSSDLGGEQQGAIEEHHDHVEEPEILASPIEHDQATHELESSESTLIDEPQHALIGLTDEPTVHVAAEETAEVILNAKEEDLEAEAAQLVEPEEFHEEAAAKELAEAHHEDKQEPAEVEILAEAREESHVEPEETEAVPAPEEHVEPESHQLAPEPDAAHVEESAQPEVEVPDAILHVDGASTPTPIGGKGTDLEDLIHMLEAQPRPVSVVSIPDEVMDIPDED</sequence>
<reference evidence="2 3" key="1">
    <citation type="journal article" date="2012" name="Appl. Environ. Microbiol.">
        <title>Short-read sequencing for genomic analysis of the brown rot fungus Fibroporia radiculosa.</title>
        <authorList>
            <person name="Tang J.D."/>
            <person name="Perkins A.D."/>
            <person name="Sonstegard T.S."/>
            <person name="Schroeder S.G."/>
            <person name="Burgess S.C."/>
            <person name="Diehl S.V."/>
        </authorList>
    </citation>
    <scope>NUCLEOTIDE SEQUENCE [LARGE SCALE GENOMIC DNA]</scope>
    <source>
        <strain evidence="2 3">TFFH 294</strain>
    </source>
</reference>
<gene>
    <name evidence="2" type="ORF">FIBRA_01313</name>
</gene>
<dbReference type="GeneID" id="24094208"/>
<evidence type="ECO:0000313" key="3">
    <source>
        <dbReference type="Proteomes" id="UP000006352"/>
    </source>
</evidence>
<feature type="region of interest" description="Disordered" evidence="1">
    <location>
        <begin position="520"/>
        <end position="539"/>
    </location>
</feature>
<protein>
    <submittedName>
        <fullName evidence="2">Uncharacterized protein</fullName>
    </submittedName>
</protein>
<dbReference type="AlphaFoldDB" id="J4HT41"/>
<feature type="compositionally biased region" description="Polar residues" evidence="1">
    <location>
        <begin position="189"/>
        <end position="205"/>
    </location>
</feature>
<feature type="compositionally biased region" description="Low complexity" evidence="1">
    <location>
        <begin position="206"/>
        <end position="273"/>
    </location>
</feature>
<keyword evidence="3" id="KW-1185">Reference proteome</keyword>
<proteinExistence type="predicted"/>
<feature type="compositionally biased region" description="Polar residues" evidence="1">
    <location>
        <begin position="95"/>
        <end position="111"/>
    </location>
</feature>
<feature type="region of interest" description="Disordered" evidence="1">
    <location>
        <begin position="545"/>
        <end position="591"/>
    </location>
</feature>
<dbReference type="InParanoid" id="J4HT41"/>
<feature type="region of interest" description="Disordered" evidence="1">
    <location>
        <begin position="90"/>
        <end position="385"/>
    </location>
</feature>
<accession>J4HT41</accession>
<feature type="compositionally biased region" description="Polar residues" evidence="1">
    <location>
        <begin position="349"/>
        <end position="359"/>
    </location>
</feature>
<dbReference type="STRING" id="599839.J4HT41"/>
<feature type="compositionally biased region" description="Basic and acidic residues" evidence="1">
    <location>
        <begin position="520"/>
        <end position="536"/>
    </location>
</feature>
<feature type="compositionally biased region" description="Low complexity" evidence="1">
    <location>
        <begin position="286"/>
        <end position="299"/>
    </location>
</feature>
<dbReference type="OrthoDB" id="3271236at2759"/>
<evidence type="ECO:0000313" key="2">
    <source>
        <dbReference type="EMBL" id="CCL99297.1"/>
    </source>
</evidence>
<name>J4HT41_9APHY</name>
<organism evidence="2 3">
    <name type="scientific">Fibroporia radiculosa</name>
    <dbReference type="NCBI Taxonomy" id="599839"/>
    <lineage>
        <taxon>Eukaryota</taxon>
        <taxon>Fungi</taxon>
        <taxon>Dikarya</taxon>
        <taxon>Basidiomycota</taxon>
        <taxon>Agaricomycotina</taxon>
        <taxon>Agaricomycetes</taxon>
        <taxon>Polyporales</taxon>
        <taxon>Fibroporiaceae</taxon>
        <taxon>Fibroporia</taxon>
    </lineage>
</organism>
<dbReference type="HOGENOM" id="CLU_468612_0_0_1"/>